<dbReference type="GO" id="GO:0005886">
    <property type="term" value="C:plasma membrane"/>
    <property type="evidence" value="ECO:0007669"/>
    <property type="project" value="UniProtKB-SubCell"/>
</dbReference>
<dbReference type="GO" id="GO:0015658">
    <property type="term" value="F:branched-chain amino acid transmembrane transporter activity"/>
    <property type="evidence" value="ECO:0007669"/>
    <property type="project" value="InterPro"/>
</dbReference>
<feature type="transmembrane region" description="Helical" evidence="6">
    <location>
        <begin position="232"/>
        <end position="253"/>
    </location>
</feature>
<dbReference type="EMBL" id="CP023270">
    <property type="protein sequence ID" value="AVJ28486.1"/>
    <property type="molecule type" value="Genomic_DNA"/>
</dbReference>
<name>A0A2S0I8W8_9BURK</name>
<keyword evidence="2" id="KW-1003">Cell membrane</keyword>
<evidence type="ECO:0000256" key="6">
    <source>
        <dbReference type="SAM" id="Phobius"/>
    </source>
</evidence>
<dbReference type="CDD" id="cd06581">
    <property type="entry name" value="TM_PBP1_LivM_like"/>
    <property type="match status" value="1"/>
</dbReference>
<reference evidence="7 8" key="1">
    <citation type="submission" date="2017-09" db="EMBL/GenBank/DDBJ databases">
        <title>Genomic, metabolic, and phenotypic characteristics of bacterial isolates from the natural microbiome of the model nematode Caenorhabditis elegans.</title>
        <authorList>
            <person name="Zimmermann J."/>
            <person name="Obeng N."/>
            <person name="Yang W."/>
            <person name="Obeng O."/>
            <person name="Kissoyan K."/>
            <person name="Pees B."/>
            <person name="Dirksen P."/>
            <person name="Hoppner M."/>
            <person name="Franke A."/>
            <person name="Rosenstiel P."/>
            <person name="Leippe M."/>
            <person name="Dierking K."/>
            <person name="Kaleta C."/>
            <person name="Schulenburg H."/>
        </authorList>
    </citation>
    <scope>NUCLEOTIDE SEQUENCE [LARGE SCALE GENOMIC DNA]</scope>
    <source>
        <strain evidence="7 8">MYb73</strain>
    </source>
</reference>
<proteinExistence type="predicted"/>
<dbReference type="AlphaFoldDB" id="A0A2S0I8W8"/>
<evidence type="ECO:0000256" key="1">
    <source>
        <dbReference type="ARBA" id="ARBA00004651"/>
    </source>
</evidence>
<feature type="transmembrane region" description="Helical" evidence="6">
    <location>
        <begin position="31"/>
        <end position="49"/>
    </location>
</feature>
<keyword evidence="3 6" id="KW-0812">Transmembrane</keyword>
<dbReference type="OrthoDB" id="3460090at2"/>
<accession>A0A2S0I8W8</accession>
<feature type="transmembrane region" description="Helical" evidence="6">
    <location>
        <begin position="81"/>
        <end position="97"/>
    </location>
</feature>
<sequence length="337" mass="35314">MDMSKAVLPSIPPGQTDSQTLIRGAAAPQPLRAAGVVGLAGLVCIPFLLNQAFTYHLAIFICINTIVVTSLSVLARAGQISLCHGALAGIGAYASVFCVKGLGLPFAVGVVAAMAAAGLVAYLLGRIVLRLQGVYFVLVTFAFGELLRLVLLEFGDVTGGANGITNIPPAAIAGYVFLDKPAFYALAAVIAIAVLAFFRWFYASPAGEAVDAVGENPALAESSGIGVRRTQLFAFTLASVFAGLGGALLAHYVGYISPESFNMHLSVALIIMMVVGGRRYLLGGLVGALVMTPLPEFFRGAVESQDILYGVALILMLRFLPQGLAGMRLPRKWRKQP</sequence>
<dbReference type="InterPro" id="IPR001851">
    <property type="entry name" value="ABC_transp_permease"/>
</dbReference>
<feature type="transmembrane region" description="Helical" evidence="6">
    <location>
        <begin position="103"/>
        <end position="124"/>
    </location>
</feature>
<feature type="transmembrane region" description="Helical" evidence="6">
    <location>
        <begin position="55"/>
        <end position="74"/>
    </location>
</feature>
<evidence type="ECO:0000313" key="8">
    <source>
        <dbReference type="Proteomes" id="UP000239477"/>
    </source>
</evidence>
<keyword evidence="4 6" id="KW-1133">Transmembrane helix</keyword>
<dbReference type="Proteomes" id="UP000239477">
    <property type="component" value="Chromosome"/>
</dbReference>
<dbReference type="PANTHER" id="PTHR30482">
    <property type="entry name" value="HIGH-AFFINITY BRANCHED-CHAIN AMINO ACID TRANSPORT SYSTEM PERMEASE"/>
    <property type="match status" value="1"/>
</dbReference>
<dbReference type="Pfam" id="PF02653">
    <property type="entry name" value="BPD_transp_2"/>
    <property type="match status" value="1"/>
</dbReference>
<keyword evidence="5 6" id="KW-0472">Membrane</keyword>
<evidence type="ECO:0000256" key="2">
    <source>
        <dbReference type="ARBA" id="ARBA00022475"/>
    </source>
</evidence>
<feature type="transmembrane region" description="Helical" evidence="6">
    <location>
        <begin position="265"/>
        <end position="287"/>
    </location>
</feature>
<organism evidence="7 8">
    <name type="scientific">Achromobacter spanius</name>
    <dbReference type="NCBI Taxonomy" id="217203"/>
    <lineage>
        <taxon>Bacteria</taxon>
        <taxon>Pseudomonadati</taxon>
        <taxon>Pseudomonadota</taxon>
        <taxon>Betaproteobacteria</taxon>
        <taxon>Burkholderiales</taxon>
        <taxon>Alcaligenaceae</taxon>
        <taxon>Achromobacter</taxon>
    </lineage>
</organism>
<evidence type="ECO:0000256" key="5">
    <source>
        <dbReference type="ARBA" id="ARBA00023136"/>
    </source>
</evidence>
<comment type="subcellular location">
    <subcellularLocation>
        <location evidence="1">Cell membrane</location>
        <topology evidence="1">Multi-pass membrane protein</topology>
    </subcellularLocation>
</comment>
<dbReference type="InterPro" id="IPR043428">
    <property type="entry name" value="LivM-like"/>
</dbReference>
<keyword evidence="8" id="KW-1185">Reference proteome</keyword>
<protein>
    <submittedName>
        <fullName evidence="7">Branched-chain amino acid ABC transporter permease</fullName>
    </submittedName>
</protein>
<gene>
    <name evidence="7" type="ORF">CLM73_15965</name>
</gene>
<feature type="transmembrane region" description="Helical" evidence="6">
    <location>
        <begin position="133"/>
        <end position="151"/>
    </location>
</feature>
<evidence type="ECO:0000256" key="3">
    <source>
        <dbReference type="ARBA" id="ARBA00022692"/>
    </source>
</evidence>
<evidence type="ECO:0000256" key="4">
    <source>
        <dbReference type="ARBA" id="ARBA00022989"/>
    </source>
</evidence>
<dbReference type="PANTHER" id="PTHR30482:SF10">
    <property type="entry name" value="HIGH-AFFINITY BRANCHED-CHAIN AMINO ACID TRANSPORT PROTEIN BRAE"/>
    <property type="match status" value="1"/>
</dbReference>
<evidence type="ECO:0000313" key="7">
    <source>
        <dbReference type="EMBL" id="AVJ28486.1"/>
    </source>
</evidence>
<feature type="transmembrane region" description="Helical" evidence="6">
    <location>
        <begin position="183"/>
        <end position="202"/>
    </location>
</feature>